<dbReference type="InterPro" id="IPR009075">
    <property type="entry name" value="AcylCo_DH/oxidase_C"/>
</dbReference>
<dbReference type="PROSITE" id="PS00072">
    <property type="entry name" value="ACYL_COA_DH_1"/>
    <property type="match status" value="1"/>
</dbReference>
<dbReference type="SUPFAM" id="SSF56645">
    <property type="entry name" value="Acyl-CoA dehydrogenase NM domain-like"/>
    <property type="match status" value="1"/>
</dbReference>
<evidence type="ECO:0000256" key="4">
    <source>
        <dbReference type="ARBA" id="ARBA00022827"/>
    </source>
</evidence>
<dbReference type="InterPro" id="IPR013786">
    <property type="entry name" value="AcylCoA_DH/ox_N"/>
</dbReference>
<gene>
    <name evidence="9" type="ORF">AB3X52_06625</name>
</gene>
<evidence type="ECO:0000256" key="5">
    <source>
        <dbReference type="RuleBase" id="RU362125"/>
    </source>
</evidence>
<feature type="domain" description="Acyl-CoA dehydrogenase/oxidase C-terminal" evidence="6">
    <location>
        <begin position="231"/>
        <end position="380"/>
    </location>
</feature>
<accession>A0ABV3SWH4</accession>
<comment type="cofactor">
    <cofactor evidence="1 5">
        <name>FAD</name>
        <dbReference type="ChEBI" id="CHEBI:57692"/>
    </cofactor>
</comment>
<evidence type="ECO:0000313" key="9">
    <source>
        <dbReference type="EMBL" id="MEX0427287.1"/>
    </source>
</evidence>
<dbReference type="Gene3D" id="1.10.540.10">
    <property type="entry name" value="Acyl-CoA dehydrogenase/oxidase, N-terminal domain"/>
    <property type="match status" value="1"/>
</dbReference>
<proteinExistence type="inferred from homology"/>
<name>A0ABV3SWH4_9ACTN</name>
<evidence type="ECO:0000259" key="8">
    <source>
        <dbReference type="Pfam" id="PF02771"/>
    </source>
</evidence>
<comment type="similarity">
    <text evidence="2 5">Belongs to the acyl-CoA dehydrogenase family.</text>
</comment>
<organism evidence="9 10">
    <name type="scientific">Nocardioides eburneus</name>
    <dbReference type="NCBI Taxonomy" id="3231482"/>
    <lineage>
        <taxon>Bacteria</taxon>
        <taxon>Bacillati</taxon>
        <taxon>Actinomycetota</taxon>
        <taxon>Actinomycetes</taxon>
        <taxon>Propionibacteriales</taxon>
        <taxon>Nocardioidaceae</taxon>
        <taxon>Nocardioides</taxon>
    </lineage>
</organism>
<dbReference type="Pfam" id="PF02771">
    <property type="entry name" value="Acyl-CoA_dh_N"/>
    <property type="match status" value="1"/>
</dbReference>
<keyword evidence="4 5" id="KW-0274">FAD</keyword>
<dbReference type="Pfam" id="PF00441">
    <property type="entry name" value="Acyl-CoA_dh_1"/>
    <property type="match status" value="1"/>
</dbReference>
<feature type="domain" description="Acyl-CoA oxidase/dehydrogenase middle" evidence="7">
    <location>
        <begin position="124"/>
        <end position="219"/>
    </location>
</feature>
<evidence type="ECO:0000313" key="10">
    <source>
        <dbReference type="Proteomes" id="UP001556631"/>
    </source>
</evidence>
<dbReference type="InterPro" id="IPR006091">
    <property type="entry name" value="Acyl-CoA_Oxase/DH_mid-dom"/>
</dbReference>
<dbReference type="Gene3D" id="1.20.140.10">
    <property type="entry name" value="Butyryl-CoA Dehydrogenase, subunit A, domain 3"/>
    <property type="match status" value="1"/>
</dbReference>
<dbReference type="Pfam" id="PF02770">
    <property type="entry name" value="Acyl-CoA_dh_M"/>
    <property type="match status" value="1"/>
</dbReference>
<evidence type="ECO:0000259" key="7">
    <source>
        <dbReference type="Pfam" id="PF02770"/>
    </source>
</evidence>
<dbReference type="PANTHER" id="PTHR43884">
    <property type="entry name" value="ACYL-COA DEHYDROGENASE"/>
    <property type="match status" value="1"/>
</dbReference>
<sequence length="383" mass="40476">MSRPTYGLGDDHLELRDVVRQVCEEQIAPRAAEVDEHGAFPEASLRALVAARLHAITIPAEYGGEGGDHLAGVVVAEEIARACATTQQVAGANELFALPLLLAGSEELKRRYLPRIASGEWLGAFALSEPEAGSDVAAIRTRATAGEGGWVLTGTKRWITNAGSADAYVVFATVDPDAGPRGLAAFVVEATDPGLSFGAPERKMGMKGSPTCEVYLDKVFVPADRLIGETGAGMRIALGTLDRTRATVAAQAVGIAQGALDVASAYLGERQQFGKPLATFQGLQFMVADMEIQIRAARALTHQAARELDSHGADLTTAGAVAKCLASDTAMKVTTDAVQLLGGAGYVRDFPVERMMRDAKITQIYEGTNQIQRLVIARDVLSD</sequence>
<evidence type="ECO:0000256" key="1">
    <source>
        <dbReference type="ARBA" id="ARBA00001974"/>
    </source>
</evidence>
<keyword evidence="3 5" id="KW-0285">Flavoprotein</keyword>
<keyword evidence="10" id="KW-1185">Reference proteome</keyword>
<comment type="caution">
    <text evidence="9">The sequence shown here is derived from an EMBL/GenBank/DDBJ whole genome shotgun (WGS) entry which is preliminary data.</text>
</comment>
<dbReference type="InterPro" id="IPR009100">
    <property type="entry name" value="AcylCoA_DH/oxidase_NM_dom_sf"/>
</dbReference>
<evidence type="ECO:0000259" key="6">
    <source>
        <dbReference type="Pfam" id="PF00441"/>
    </source>
</evidence>
<feature type="domain" description="Acyl-CoA dehydrogenase/oxidase N-terminal" evidence="8">
    <location>
        <begin position="10"/>
        <end position="120"/>
    </location>
</feature>
<dbReference type="PIRSF" id="PIRSF016578">
    <property type="entry name" value="HsaA"/>
    <property type="match status" value="1"/>
</dbReference>
<dbReference type="Gene3D" id="2.40.110.10">
    <property type="entry name" value="Butyryl-CoA Dehydrogenase, subunit A, domain 2"/>
    <property type="match status" value="1"/>
</dbReference>
<dbReference type="SUPFAM" id="SSF47203">
    <property type="entry name" value="Acyl-CoA dehydrogenase C-terminal domain-like"/>
    <property type="match status" value="1"/>
</dbReference>
<dbReference type="InterPro" id="IPR037069">
    <property type="entry name" value="AcylCoA_DH/ox_N_sf"/>
</dbReference>
<dbReference type="InterPro" id="IPR006089">
    <property type="entry name" value="Acyl-CoA_DH_CS"/>
</dbReference>
<evidence type="ECO:0000256" key="2">
    <source>
        <dbReference type="ARBA" id="ARBA00009347"/>
    </source>
</evidence>
<dbReference type="Proteomes" id="UP001556631">
    <property type="component" value="Unassembled WGS sequence"/>
</dbReference>
<dbReference type="PROSITE" id="PS00073">
    <property type="entry name" value="ACYL_COA_DH_2"/>
    <property type="match status" value="1"/>
</dbReference>
<dbReference type="InterPro" id="IPR046373">
    <property type="entry name" value="Acyl-CoA_Oxase/DH_mid-dom_sf"/>
</dbReference>
<dbReference type="PANTHER" id="PTHR43884:SF12">
    <property type="entry name" value="ISOVALERYL-COA DEHYDROGENASE, MITOCHONDRIAL-RELATED"/>
    <property type="match status" value="1"/>
</dbReference>
<protein>
    <submittedName>
        <fullName evidence="9">Acyl-CoA dehydrogenase family protein</fullName>
    </submittedName>
</protein>
<evidence type="ECO:0000256" key="3">
    <source>
        <dbReference type="ARBA" id="ARBA00022630"/>
    </source>
</evidence>
<dbReference type="InterPro" id="IPR036250">
    <property type="entry name" value="AcylCo_DH-like_C"/>
</dbReference>
<dbReference type="EMBL" id="JBFPJR010000008">
    <property type="protein sequence ID" value="MEX0427287.1"/>
    <property type="molecule type" value="Genomic_DNA"/>
</dbReference>
<dbReference type="RefSeq" id="WP_367992518.1">
    <property type="nucleotide sequence ID" value="NZ_JBFPJR010000008.1"/>
</dbReference>
<keyword evidence="5" id="KW-0560">Oxidoreductase</keyword>
<reference evidence="9 10" key="1">
    <citation type="submission" date="2024-07" db="EMBL/GenBank/DDBJ databases">
        <authorList>
            <person name="Lee S."/>
            <person name="Kang M."/>
        </authorList>
    </citation>
    <scope>NUCLEOTIDE SEQUENCE [LARGE SCALE GENOMIC DNA]</scope>
    <source>
        <strain evidence="9 10">DS6</strain>
    </source>
</reference>